<dbReference type="InterPro" id="IPR004606">
    <property type="entry name" value="Mop_domain"/>
</dbReference>
<proteinExistence type="predicted"/>
<feature type="domain" description="Mop" evidence="3">
    <location>
        <begin position="74"/>
        <end position="140"/>
    </location>
</feature>
<keyword evidence="1 2" id="KW-0500">Molybdenum</keyword>
<dbReference type="SUPFAM" id="SSF50331">
    <property type="entry name" value="MOP-like"/>
    <property type="match status" value="2"/>
</dbReference>
<sequence length="142" mass="14436">MKISARNVFKGTISRLQAGAVNAQVEIDLGQGDRLVSVVTQESVTALGLAIGKEVVAIVKAPWVLLMAEGEGVRLSARNLLSGVVKNVEAGAVNSEVTLTLPGGAEVTSIVTREAVAELGLKPGAKATAVIKASNVILGVPA</sequence>
<dbReference type="PROSITE" id="PS51866">
    <property type="entry name" value="MOP"/>
    <property type="match status" value="2"/>
</dbReference>
<accession>A0A4Q9R8F2</accession>
<evidence type="ECO:0000256" key="2">
    <source>
        <dbReference type="PROSITE-ProRule" id="PRU01213"/>
    </source>
</evidence>
<protein>
    <submittedName>
        <fullName evidence="4">Transporter</fullName>
    </submittedName>
</protein>
<organism evidence="4 5">
    <name type="scientific">Stutzerimonas kirkiae</name>
    <dbReference type="NCBI Taxonomy" id="2211392"/>
    <lineage>
        <taxon>Bacteria</taxon>
        <taxon>Pseudomonadati</taxon>
        <taxon>Pseudomonadota</taxon>
        <taxon>Gammaproteobacteria</taxon>
        <taxon>Pseudomonadales</taxon>
        <taxon>Pseudomonadaceae</taxon>
        <taxon>Stutzerimonas</taxon>
    </lineage>
</organism>
<dbReference type="InterPro" id="IPR008995">
    <property type="entry name" value="Mo/tungstate-bd_C_term_dom"/>
</dbReference>
<reference evidence="4 5" key="1">
    <citation type="submission" date="2018-06" db="EMBL/GenBank/DDBJ databases">
        <title>Three novel Pseudomonas species isolated from symptomatic oak.</title>
        <authorList>
            <person name="Bueno-Gonzalez V."/>
            <person name="Brady C."/>
        </authorList>
    </citation>
    <scope>NUCLEOTIDE SEQUENCE [LARGE SCALE GENOMIC DNA]</scope>
    <source>
        <strain evidence="4 5">P17C</strain>
    </source>
</reference>
<dbReference type="PANTHER" id="PTHR30432:SF1">
    <property type="entry name" value="DNA-BINDING TRANSCRIPTIONAL DUAL REGULATOR MODE"/>
    <property type="match status" value="1"/>
</dbReference>
<dbReference type="GO" id="GO:0015689">
    <property type="term" value="P:molybdate ion transport"/>
    <property type="evidence" value="ECO:0007669"/>
    <property type="project" value="InterPro"/>
</dbReference>
<dbReference type="PANTHER" id="PTHR30432">
    <property type="entry name" value="TRANSCRIPTIONAL REGULATOR MODE"/>
    <property type="match status" value="1"/>
</dbReference>
<dbReference type="RefSeq" id="WP_131185425.1">
    <property type="nucleotide sequence ID" value="NZ_QJUO01000028.1"/>
</dbReference>
<dbReference type="InterPro" id="IPR051815">
    <property type="entry name" value="Molybdate_resp_trans_reg"/>
</dbReference>
<dbReference type="EMBL" id="QJUP01000011">
    <property type="protein sequence ID" value="TBU96895.1"/>
    <property type="molecule type" value="Genomic_DNA"/>
</dbReference>
<dbReference type="Gene3D" id="2.40.50.100">
    <property type="match status" value="2"/>
</dbReference>
<keyword evidence="5" id="KW-1185">Reference proteome</keyword>
<evidence type="ECO:0000256" key="1">
    <source>
        <dbReference type="ARBA" id="ARBA00022505"/>
    </source>
</evidence>
<dbReference type="InterPro" id="IPR005116">
    <property type="entry name" value="Transp-assoc_OB_typ1"/>
</dbReference>
<dbReference type="OrthoDB" id="9800709at2"/>
<evidence type="ECO:0000259" key="3">
    <source>
        <dbReference type="PROSITE" id="PS51866"/>
    </source>
</evidence>
<dbReference type="NCBIfam" id="TIGR00638">
    <property type="entry name" value="Mop"/>
    <property type="match status" value="2"/>
</dbReference>
<dbReference type="Pfam" id="PF03459">
    <property type="entry name" value="TOBE"/>
    <property type="match status" value="2"/>
</dbReference>
<gene>
    <name evidence="4" type="ORF">DNJ96_10065</name>
</gene>
<evidence type="ECO:0000313" key="5">
    <source>
        <dbReference type="Proteomes" id="UP000292639"/>
    </source>
</evidence>
<feature type="domain" description="Mop" evidence="3">
    <location>
        <begin position="2"/>
        <end position="68"/>
    </location>
</feature>
<name>A0A4Q9R8F2_9GAMM</name>
<dbReference type="AlphaFoldDB" id="A0A4Q9R8F2"/>
<evidence type="ECO:0000313" key="4">
    <source>
        <dbReference type="EMBL" id="TBU96895.1"/>
    </source>
</evidence>
<comment type="caution">
    <text evidence="4">The sequence shown here is derived from an EMBL/GenBank/DDBJ whole genome shotgun (WGS) entry which is preliminary data.</text>
</comment>
<dbReference type="Proteomes" id="UP000292639">
    <property type="component" value="Unassembled WGS sequence"/>
</dbReference>